<evidence type="ECO:0000313" key="8">
    <source>
        <dbReference type="EMBL" id="AXG79503.1"/>
    </source>
</evidence>
<dbReference type="PIRSF" id="PIRSF006648">
    <property type="entry name" value="DrrB"/>
    <property type="match status" value="1"/>
</dbReference>
<comment type="subcellular location">
    <subcellularLocation>
        <location evidence="6">Cell membrane</location>
        <topology evidence="6">Multi-pass membrane protein</topology>
    </subcellularLocation>
    <subcellularLocation>
        <location evidence="1">Membrane</location>
        <topology evidence="1">Multi-pass membrane protein</topology>
    </subcellularLocation>
</comment>
<feature type="transmembrane region" description="Helical" evidence="6">
    <location>
        <begin position="82"/>
        <end position="105"/>
    </location>
</feature>
<feature type="domain" description="ABC transmembrane type-2" evidence="7">
    <location>
        <begin position="27"/>
        <end position="274"/>
    </location>
</feature>
<keyword evidence="3 6" id="KW-1133">Transmembrane helix</keyword>
<protein>
    <recommendedName>
        <fullName evidence="6">Transport permease protein</fullName>
    </recommendedName>
</protein>
<dbReference type="GO" id="GO:0043190">
    <property type="term" value="C:ATP-binding cassette (ABC) transporter complex"/>
    <property type="evidence" value="ECO:0007669"/>
    <property type="project" value="InterPro"/>
</dbReference>
<comment type="similarity">
    <text evidence="6">Belongs to the ABC-2 integral membrane protein family.</text>
</comment>
<keyword evidence="4 6" id="KW-0472">Membrane</keyword>
<dbReference type="Pfam" id="PF01061">
    <property type="entry name" value="ABC2_membrane"/>
    <property type="match status" value="1"/>
</dbReference>
<evidence type="ECO:0000256" key="2">
    <source>
        <dbReference type="ARBA" id="ARBA00022692"/>
    </source>
</evidence>
<evidence type="ECO:0000256" key="4">
    <source>
        <dbReference type="ARBA" id="ARBA00023136"/>
    </source>
</evidence>
<accession>A0A345HS29</accession>
<keyword evidence="5" id="KW-0046">Antibiotic resistance</keyword>
<feature type="transmembrane region" description="Helical" evidence="6">
    <location>
        <begin position="245"/>
        <end position="267"/>
    </location>
</feature>
<dbReference type="EMBL" id="CP031194">
    <property type="protein sequence ID" value="AXG79503.1"/>
    <property type="molecule type" value="Genomic_DNA"/>
</dbReference>
<dbReference type="RefSeq" id="WP_114660832.1">
    <property type="nucleotide sequence ID" value="NZ_CP031194.1"/>
</dbReference>
<evidence type="ECO:0000256" key="3">
    <source>
        <dbReference type="ARBA" id="ARBA00022989"/>
    </source>
</evidence>
<keyword evidence="2 6" id="KW-0812">Transmembrane</keyword>
<dbReference type="InterPro" id="IPR013525">
    <property type="entry name" value="ABC2_TM"/>
</dbReference>
<evidence type="ECO:0000256" key="6">
    <source>
        <dbReference type="RuleBase" id="RU361157"/>
    </source>
</evidence>
<reference evidence="9" key="1">
    <citation type="submission" date="2018-07" db="EMBL/GenBank/DDBJ databases">
        <authorList>
            <person name="Zhao J."/>
        </authorList>
    </citation>
    <scope>NUCLEOTIDE SEQUENCE [LARGE SCALE GENOMIC DNA]</scope>
    <source>
        <strain evidence="9">GSSD-12</strain>
    </source>
</reference>
<proteinExistence type="inferred from homology"/>
<dbReference type="PROSITE" id="PS51012">
    <property type="entry name" value="ABC_TM2"/>
    <property type="match status" value="1"/>
</dbReference>
<feature type="transmembrane region" description="Helical" evidence="6">
    <location>
        <begin position="162"/>
        <end position="186"/>
    </location>
</feature>
<dbReference type="Proteomes" id="UP000253868">
    <property type="component" value="Chromosome"/>
</dbReference>
<dbReference type="GO" id="GO:0140359">
    <property type="term" value="F:ABC-type transporter activity"/>
    <property type="evidence" value="ECO:0007669"/>
    <property type="project" value="InterPro"/>
</dbReference>
<dbReference type="GO" id="GO:0046677">
    <property type="term" value="P:response to antibiotic"/>
    <property type="evidence" value="ECO:0007669"/>
    <property type="project" value="UniProtKB-KW"/>
</dbReference>
<sequence length="277" mass="29095">MATVSYAARDSRTMLRRNLKKALRYPSMTFTVISMPVMMLLLFNYVFGSTLGTGISALPTADGAGAGAGTGSGTGSGNYIDYVAPGIILMAATSGALTTAISVCVDKTEGIVDRFRTMPISRTAFLTGHVISSVIQTMAGIALVLGVALLMGFRPNATPVEWLAAIGLLTLLTLALSWLSTGIGLVAKTPETASNIPMPLTLLPFLGSAIVPPESMPTGLRWFAENQPFTPVIETLRGLWLGTGIGNSAVIAVAWCGALLLVGYLWARHTFRTGAKR</sequence>
<keyword evidence="6" id="KW-1003">Cell membrane</keyword>
<dbReference type="InterPro" id="IPR051784">
    <property type="entry name" value="Nod_factor_ABC_transporter"/>
</dbReference>
<dbReference type="PANTHER" id="PTHR43229">
    <property type="entry name" value="NODULATION PROTEIN J"/>
    <property type="match status" value="1"/>
</dbReference>
<gene>
    <name evidence="8" type="ORF">DVK44_19685</name>
</gene>
<feature type="transmembrane region" description="Helical" evidence="6">
    <location>
        <begin position="22"/>
        <end position="47"/>
    </location>
</feature>
<evidence type="ECO:0000259" key="7">
    <source>
        <dbReference type="PROSITE" id="PS51012"/>
    </source>
</evidence>
<dbReference type="AlphaFoldDB" id="A0A345HS29"/>
<keyword evidence="9" id="KW-1185">Reference proteome</keyword>
<dbReference type="KEGG" id="spad:DVK44_19685"/>
<keyword evidence="6" id="KW-0813">Transport</keyword>
<dbReference type="OrthoDB" id="670210at2"/>
<evidence type="ECO:0000313" key="9">
    <source>
        <dbReference type="Proteomes" id="UP000253868"/>
    </source>
</evidence>
<dbReference type="PANTHER" id="PTHR43229:SF2">
    <property type="entry name" value="NODULATION PROTEIN J"/>
    <property type="match status" value="1"/>
</dbReference>
<organism evidence="8 9">
    <name type="scientific">Streptomyces paludis</name>
    <dbReference type="NCBI Taxonomy" id="2282738"/>
    <lineage>
        <taxon>Bacteria</taxon>
        <taxon>Bacillati</taxon>
        <taxon>Actinomycetota</taxon>
        <taxon>Actinomycetes</taxon>
        <taxon>Kitasatosporales</taxon>
        <taxon>Streptomycetaceae</taxon>
        <taxon>Streptomyces</taxon>
    </lineage>
</organism>
<name>A0A345HS29_9ACTN</name>
<dbReference type="InterPro" id="IPR000412">
    <property type="entry name" value="ABC_2_transport"/>
</dbReference>
<dbReference type="InterPro" id="IPR047817">
    <property type="entry name" value="ABC2_TM_bact-type"/>
</dbReference>
<feature type="transmembrane region" description="Helical" evidence="6">
    <location>
        <begin position="193"/>
        <end position="211"/>
    </location>
</feature>
<evidence type="ECO:0000256" key="1">
    <source>
        <dbReference type="ARBA" id="ARBA00004141"/>
    </source>
</evidence>
<feature type="transmembrane region" description="Helical" evidence="6">
    <location>
        <begin position="126"/>
        <end position="150"/>
    </location>
</feature>
<evidence type="ECO:0000256" key="5">
    <source>
        <dbReference type="ARBA" id="ARBA00023251"/>
    </source>
</evidence>